<keyword evidence="3 6" id="KW-0442">Lipid degradation</keyword>
<dbReference type="OrthoDB" id="269822at2759"/>
<dbReference type="GO" id="GO:0004435">
    <property type="term" value="F:phosphatidylinositol-4,5-bisphosphate phospholipase C activity"/>
    <property type="evidence" value="ECO:0007669"/>
    <property type="project" value="UniProtKB-EC"/>
</dbReference>
<dbReference type="CDD" id="cd00275">
    <property type="entry name" value="C2_PLC_like"/>
    <property type="match status" value="1"/>
</dbReference>
<dbReference type="Proteomes" id="UP000054144">
    <property type="component" value="Unassembled WGS sequence"/>
</dbReference>
<feature type="compositionally biased region" description="Low complexity" evidence="7">
    <location>
        <begin position="190"/>
        <end position="201"/>
    </location>
</feature>
<dbReference type="InterPro" id="IPR017946">
    <property type="entry name" value="PLC-like_Pdiesterase_TIM-brl"/>
</dbReference>
<keyword evidence="4 6" id="KW-0443">Lipid metabolism</keyword>
<sequence>MTYSLSAYFISASHNTYLVGHQLVGESTIEGYIRALLAGCRSVEVDIYDGPTEPMIFHGKTLTSKVSLRQVCEAIHKYGFVASPYPIIISAEMHCGLVQQDMVAQIMMSIFGDALVRRREFVPEAMALELKSSSPRGSELHRSPTVEDVEFRQATVQFLPSPEDLKGRILLKTRNFYVSGSRSDVEGDVSTEPSASSTSDSDAFEAQLHRSMTEEFSYRRDISPGGIKDITRSMYDRVRGKTREPPPPVGPVGTIMAPSPHTGTNAKPKMAPMLRSTLVFTAGVKFRGINKKEEYAPEHMFSLSERVINRILKSPDETYSLIKHCRDHMVRVYPKGIRVTSTNYEPHRFWAAGAQLVALNWQTFDDGYMMNNAMFQRNDGLGYVLKPRALRCNTPSCKALLSRKTLHNLKITIISAQQLPRPRDSSGKDGFEKGKAAIIDPFVELSVFTPDWDNRLSGSPPHSQVDVEAPRDRSGSVSSQPRRYRTSVVKNNGFNPVWEESFCLPFLCQGGMMDLVFLKILIKREDKEDEEPVALHCSSLGSLARGYRHLPLYDAQLSQYLFATLFVKIEVEDI</sequence>
<protein>
    <recommendedName>
        <fullName evidence="1 6">Phosphoinositide phospholipase C</fullName>
        <ecNumber evidence="1 6">3.1.4.11</ecNumber>
    </recommendedName>
</protein>
<dbReference type="Pfam" id="PF00168">
    <property type="entry name" value="C2"/>
    <property type="match status" value="1"/>
</dbReference>
<dbReference type="SUPFAM" id="SSF49562">
    <property type="entry name" value="C2 domain (Calcium/lipid-binding domain, CaLB)"/>
    <property type="match status" value="1"/>
</dbReference>
<feature type="region of interest" description="Disordered" evidence="7">
    <location>
        <begin position="239"/>
        <end position="258"/>
    </location>
</feature>
<dbReference type="SMART" id="SM00149">
    <property type="entry name" value="PLCYc"/>
    <property type="match status" value="1"/>
</dbReference>
<dbReference type="InterPro" id="IPR000008">
    <property type="entry name" value="C2_dom"/>
</dbReference>
<dbReference type="InterPro" id="IPR001192">
    <property type="entry name" value="PI-PLC_fam"/>
</dbReference>
<dbReference type="SMART" id="SM00148">
    <property type="entry name" value="PLCXc"/>
    <property type="match status" value="1"/>
</dbReference>
<evidence type="ECO:0000313" key="11">
    <source>
        <dbReference type="Proteomes" id="UP000054144"/>
    </source>
</evidence>
<feature type="domain" description="C2" evidence="8">
    <location>
        <begin position="386"/>
        <end position="554"/>
    </location>
</feature>
<dbReference type="PANTHER" id="PTHR10336">
    <property type="entry name" value="PHOSPHOINOSITIDE-SPECIFIC PHOSPHOLIPASE C FAMILY PROTEIN"/>
    <property type="match status" value="1"/>
</dbReference>
<evidence type="ECO:0000256" key="1">
    <source>
        <dbReference type="ARBA" id="ARBA00012368"/>
    </source>
</evidence>
<dbReference type="SUPFAM" id="SSF51695">
    <property type="entry name" value="PLC-like phosphodiesterases"/>
    <property type="match status" value="1"/>
</dbReference>
<dbReference type="Pfam" id="PF00387">
    <property type="entry name" value="PI-PLC-Y"/>
    <property type="match status" value="1"/>
</dbReference>
<dbReference type="CDD" id="cd08598">
    <property type="entry name" value="PI-PLC1c_yeast"/>
    <property type="match status" value="1"/>
</dbReference>
<keyword evidence="11" id="KW-1185">Reference proteome</keyword>
<evidence type="ECO:0000256" key="4">
    <source>
        <dbReference type="ARBA" id="ARBA00023098"/>
    </source>
</evidence>
<name>A0A0D7A0E3_9AGAR</name>
<reference evidence="10 11" key="1">
    <citation type="journal article" date="2015" name="Fungal Genet. Biol.">
        <title>Evolution of novel wood decay mechanisms in Agaricales revealed by the genome sequences of Fistulina hepatica and Cylindrobasidium torrendii.</title>
        <authorList>
            <person name="Floudas D."/>
            <person name="Held B.W."/>
            <person name="Riley R."/>
            <person name="Nagy L.G."/>
            <person name="Koehler G."/>
            <person name="Ransdell A.S."/>
            <person name="Younus H."/>
            <person name="Chow J."/>
            <person name="Chiniquy J."/>
            <person name="Lipzen A."/>
            <person name="Tritt A."/>
            <person name="Sun H."/>
            <person name="Haridas S."/>
            <person name="LaButti K."/>
            <person name="Ohm R.A."/>
            <person name="Kues U."/>
            <person name="Blanchette R.A."/>
            <person name="Grigoriev I.V."/>
            <person name="Minto R.E."/>
            <person name="Hibbett D.S."/>
        </authorList>
    </citation>
    <scope>NUCLEOTIDE SEQUENCE [LARGE SCALE GENOMIC DNA]</scope>
    <source>
        <strain evidence="10 11">ATCC 64428</strain>
    </source>
</reference>
<evidence type="ECO:0000313" key="10">
    <source>
        <dbReference type="EMBL" id="KIY42849.1"/>
    </source>
</evidence>
<dbReference type="InterPro" id="IPR000909">
    <property type="entry name" value="PLipase_C_PInositol-sp_X_dom"/>
</dbReference>
<dbReference type="EC" id="3.1.4.11" evidence="1 6"/>
<evidence type="ECO:0000259" key="9">
    <source>
        <dbReference type="PROSITE" id="PS50008"/>
    </source>
</evidence>
<dbReference type="AlphaFoldDB" id="A0A0D7A0E3"/>
<dbReference type="Pfam" id="PF00388">
    <property type="entry name" value="PI-PLC-X"/>
    <property type="match status" value="1"/>
</dbReference>
<dbReference type="PROSITE" id="PS50007">
    <property type="entry name" value="PIPLC_X_DOMAIN"/>
    <property type="match status" value="1"/>
</dbReference>
<dbReference type="GO" id="GO:0048015">
    <property type="term" value="P:phosphatidylinositol-mediated signaling"/>
    <property type="evidence" value="ECO:0007669"/>
    <property type="project" value="TreeGrafter"/>
</dbReference>
<evidence type="ECO:0000259" key="8">
    <source>
        <dbReference type="PROSITE" id="PS50004"/>
    </source>
</evidence>
<proteinExistence type="predicted"/>
<feature type="region of interest" description="Disordered" evidence="7">
    <location>
        <begin position="459"/>
        <end position="482"/>
    </location>
</feature>
<keyword evidence="2 6" id="KW-0378">Hydrolase</keyword>
<keyword evidence="5" id="KW-0807">Transducer</keyword>
<dbReference type="EMBL" id="KN882153">
    <property type="protein sequence ID" value="KIY42849.1"/>
    <property type="molecule type" value="Genomic_DNA"/>
</dbReference>
<dbReference type="PRINTS" id="PR00390">
    <property type="entry name" value="PHPHLIPASEC"/>
</dbReference>
<organism evidence="10 11">
    <name type="scientific">Fistulina hepatica ATCC 64428</name>
    <dbReference type="NCBI Taxonomy" id="1128425"/>
    <lineage>
        <taxon>Eukaryota</taxon>
        <taxon>Fungi</taxon>
        <taxon>Dikarya</taxon>
        <taxon>Basidiomycota</taxon>
        <taxon>Agaricomycotina</taxon>
        <taxon>Agaricomycetes</taxon>
        <taxon>Agaricomycetidae</taxon>
        <taxon>Agaricales</taxon>
        <taxon>Fistulinaceae</taxon>
        <taxon>Fistulina</taxon>
    </lineage>
</organism>
<evidence type="ECO:0000256" key="6">
    <source>
        <dbReference type="RuleBase" id="RU361133"/>
    </source>
</evidence>
<dbReference type="GO" id="GO:0051209">
    <property type="term" value="P:release of sequestered calcium ion into cytosol"/>
    <property type="evidence" value="ECO:0007669"/>
    <property type="project" value="TreeGrafter"/>
</dbReference>
<dbReference type="PANTHER" id="PTHR10336:SF36">
    <property type="entry name" value="1-PHOSPHATIDYLINOSITOL 4,5-BISPHOSPHATE PHOSPHODIESTERASE BETA-4"/>
    <property type="match status" value="1"/>
</dbReference>
<dbReference type="InterPro" id="IPR035892">
    <property type="entry name" value="C2_domain_sf"/>
</dbReference>
<evidence type="ECO:0000256" key="7">
    <source>
        <dbReference type="SAM" id="MobiDB-lite"/>
    </source>
</evidence>
<dbReference type="Gene3D" id="2.60.40.150">
    <property type="entry name" value="C2 domain"/>
    <property type="match status" value="1"/>
</dbReference>
<evidence type="ECO:0000256" key="5">
    <source>
        <dbReference type="ARBA" id="ARBA00023224"/>
    </source>
</evidence>
<comment type="catalytic activity">
    <reaction evidence="6">
        <text>a 1,2-diacyl-sn-glycero-3-phospho-(1D-myo-inositol-4,5-bisphosphate) + H2O = 1D-myo-inositol 1,4,5-trisphosphate + a 1,2-diacyl-sn-glycerol + H(+)</text>
        <dbReference type="Rhea" id="RHEA:33179"/>
        <dbReference type="ChEBI" id="CHEBI:15377"/>
        <dbReference type="ChEBI" id="CHEBI:15378"/>
        <dbReference type="ChEBI" id="CHEBI:17815"/>
        <dbReference type="ChEBI" id="CHEBI:58456"/>
        <dbReference type="ChEBI" id="CHEBI:203600"/>
        <dbReference type="EC" id="3.1.4.11"/>
    </reaction>
</comment>
<dbReference type="InterPro" id="IPR001711">
    <property type="entry name" value="PLipase_C_Pinositol-sp_Y"/>
</dbReference>
<dbReference type="PROSITE" id="PS50008">
    <property type="entry name" value="PIPLC_Y_DOMAIN"/>
    <property type="match status" value="1"/>
</dbReference>
<accession>A0A0D7A0E3</accession>
<feature type="region of interest" description="Disordered" evidence="7">
    <location>
        <begin position="181"/>
        <end position="204"/>
    </location>
</feature>
<dbReference type="SMART" id="SM00239">
    <property type="entry name" value="C2"/>
    <property type="match status" value="1"/>
</dbReference>
<gene>
    <name evidence="10" type="ORF">FISHEDRAFT_68296</name>
</gene>
<dbReference type="PROSITE" id="PS50004">
    <property type="entry name" value="C2"/>
    <property type="match status" value="1"/>
</dbReference>
<dbReference type="GO" id="GO:0016042">
    <property type="term" value="P:lipid catabolic process"/>
    <property type="evidence" value="ECO:0007669"/>
    <property type="project" value="UniProtKB-KW"/>
</dbReference>
<dbReference type="Gene3D" id="3.20.20.190">
    <property type="entry name" value="Phosphatidylinositol (PI) phosphodiesterase"/>
    <property type="match status" value="1"/>
</dbReference>
<evidence type="ECO:0000256" key="3">
    <source>
        <dbReference type="ARBA" id="ARBA00022963"/>
    </source>
</evidence>
<evidence type="ECO:0000256" key="2">
    <source>
        <dbReference type="ARBA" id="ARBA00022801"/>
    </source>
</evidence>
<feature type="domain" description="PI-PLC Y-box" evidence="9">
    <location>
        <begin position="274"/>
        <end position="391"/>
    </location>
</feature>